<dbReference type="PANTHER" id="PTHR34106">
    <property type="entry name" value="GLYCOSIDASE"/>
    <property type="match status" value="1"/>
</dbReference>
<evidence type="ECO:0000256" key="1">
    <source>
        <dbReference type="ARBA" id="ARBA00022676"/>
    </source>
</evidence>
<dbReference type="AlphaFoldDB" id="A0A2H0WAP2"/>
<dbReference type="SUPFAM" id="SSF75005">
    <property type="entry name" value="Arabinanase/levansucrase/invertase"/>
    <property type="match status" value="2"/>
</dbReference>
<comment type="similarity">
    <text evidence="3">Belongs to the glycosyl hydrolase 130 family.</text>
</comment>
<dbReference type="InterPro" id="IPR007184">
    <property type="entry name" value="Mannoside_phosphorylase"/>
</dbReference>
<evidence type="ECO:0000313" key="4">
    <source>
        <dbReference type="EMBL" id="PIS08969.1"/>
    </source>
</evidence>
<protein>
    <recommendedName>
        <fullName evidence="6">Glycosidase</fullName>
    </recommendedName>
</protein>
<name>A0A2H0WAP2_9BACT</name>
<evidence type="ECO:0000256" key="2">
    <source>
        <dbReference type="ARBA" id="ARBA00022679"/>
    </source>
</evidence>
<comment type="caution">
    <text evidence="4">The sequence shown here is derived from an EMBL/GenBank/DDBJ whole genome shotgun (WGS) entry which is preliminary data.</text>
</comment>
<dbReference type="GO" id="GO:0016757">
    <property type="term" value="F:glycosyltransferase activity"/>
    <property type="evidence" value="ECO:0007669"/>
    <property type="project" value="UniProtKB-KW"/>
</dbReference>
<keyword evidence="2" id="KW-0808">Transferase</keyword>
<evidence type="ECO:0000313" key="5">
    <source>
        <dbReference type="Proteomes" id="UP000230093"/>
    </source>
</evidence>
<dbReference type="Pfam" id="PF04041">
    <property type="entry name" value="Glyco_hydro_130"/>
    <property type="match status" value="2"/>
</dbReference>
<dbReference type="PANTHER" id="PTHR34106:SF5">
    <property type="entry name" value="GLYCOSIDASE"/>
    <property type="match status" value="1"/>
</dbReference>
<dbReference type="CDD" id="cd18614">
    <property type="entry name" value="GH130"/>
    <property type="match status" value="1"/>
</dbReference>
<dbReference type="InterPro" id="IPR023296">
    <property type="entry name" value="Glyco_hydro_beta-prop_sf"/>
</dbReference>
<gene>
    <name evidence="4" type="ORF">COT75_03845</name>
</gene>
<evidence type="ECO:0008006" key="6">
    <source>
        <dbReference type="Google" id="ProtNLM"/>
    </source>
</evidence>
<organism evidence="4 5">
    <name type="scientific">Candidatus Beckwithbacteria bacterium CG10_big_fil_rev_8_21_14_0_10_34_10</name>
    <dbReference type="NCBI Taxonomy" id="1974495"/>
    <lineage>
        <taxon>Bacteria</taxon>
        <taxon>Candidatus Beckwithiibacteriota</taxon>
    </lineage>
</organism>
<keyword evidence="1" id="KW-0328">Glycosyltransferase</keyword>
<dbReference type="CDD" id="cd18611">
    <property type="entry name" value="GH130"/>
    <property type="match status" value="1"/>
</dbReference>
<dbReference type="EMBL" id="PEZT01000023">
    <property type="protein sequence ID" value="PIS08969.1"/>
    <property type="molecule type" value="Genomic_DNA"/>
</dbReference>
<sequence length="636" mass="72426">MNKLSRHSDPILQPNPENDWEKEAVFNGSIIKEKGGYYLLYRAMSSPKDHDGKQLSLSSIGCAQGKDGIKFSQRKQLIRSEYGWEKYGCEDPRVTKIDGLFYIFYTGLSDYPPTPTGIKVCLAISKDLKTIQEKHLITPFNAKAAALFPKKINGKYALIITVNTDIPPAKIAIALFDKIEEIWSLEFWHKWYQNLENQTISVERINTDQVEVGTVPLETEKGWLVFYGHIQNYYQEQKRIFGIEALLLDRDDPRKIIGRTQDPLLIPEKDYEIEGIVKNVIFPSGAIVKNKKLYLYYGAGDTVCALAFGNIEDILKNTHNNPIKKVYKLKKYHQNPILFPDPNHAWKSKAVFNAAAIYLNNRFYLIYRALSNDNTSTLGCAVSTNGFKFEHLSNEPIYVPRIVLEQKIRANAFSGCEDPRITRLENKYYMFYTAFNGLNLPRVVMSTILVENFAKHHWLWSEPQLTSLEGVHNKNACVFPEKIAGKYVLFHRTGGSEIAIDFTDKLDFSSTNSLQNEGTISPRPGLWDSKKIGIAGPPIKTPKCWLLIYHGVSEIDDQYRLGLMLLDLKNPLKILYRSRYPILEATELYEKEGLVKNVVFSCGSVLSGKTLYIYYGGADKVICVATADIDEIISNY</sequence>
<proteinExistence type="inferred from homology"/>
<evidence type="ECO:0000256" key="3">
    <source>
        <dbReference type="ARBA" id="ARBA00024356"/>
    </source>
</evidence>
<accession>A0A2H0WAP2</accession>
<reference evidence="5" key="1">
    <citation type="submission" date="2017-09" db="EMBL/GenBank/DDBJ databases">
        <title>Depth-based differentiation of microbial function through sediment-hosted aquifers and enrichment of novel symbionts in the deep terrestrial subsurface.</title>
        <authorList>
            <person name="Probst A.J."/>
            <person name="Ladd B."/>
            <person name="Jarett J.K."/>
            <person name="Geller-Mcgrath D.E."/>
            <person name="Sieber C.M.K."/>
            <person name="Emerson J.B."/>
            <person name="Anantharaman K."/>
            <person name="Thomas B.C."/>
            <person name="Malmstrom R."/>
            <person name="Stieglmeier M."/>
            <person name="Klingl A."/>
            <person name="Woyke T."/>
            <person name="Ryan C.M."/>
            <person name="Banfield J.F."/>
        </authorList>
    </citation>
    <scope>NUCLEOTIDE SEQUENCE [LARGE SCALE GENOMIC DNA]</scope>
</reference>
<dbReference type="Gene3D" id="2.115.10.20">
    <property type="entry name" value="Glycosyl hydrolase domain, family 43"/>
    <property type="match status" value="2"/>
</dbReference>
<dbReference type="Proteomes" id="UP000230093">
    <property type="component" value="Unassembled WGS sequence"/>
</dbReference>